<keyword evidence="2" id="KW-0805">Transcription regulation</keyword>
<proteinExistence type="inferred from homology"/>
<accession>A0A0K6IJ91</accession>
<evidence type="ECO:0000259" key="5">
    <source>
        <dbReference type="PROSITE" id="PS50931"/>
    </source>
</evidence>
<dbReference type="EMBL" id="CYHG01000002">
    <property type="protein sequence ID" value="CUB03141.1"/>
    <property type="molecule type" value="Genomic_DNA"/>
</dbReference>
<dbReference type="GO" id="GO:0000976">
    <property type="term" value="F:transcription cis-regulatory region binding"/>
    <property type="evidence" value="ECO:0007669"/>
    <property type="project" value="TreeGrafter"/>
</dbReference>
<dbReference type="Pfam" id="PF03466">
    <property type="entry name" value="LysR_substrate"/>
    <property type="match status" value="1"/>
</dbReference>
<dbReference type="GO" id="GO:0003700">
    <property type="term" value="F:DNA-binding transcription factor activity"/>
    <property type="evidence" value="ECO:0007669"/>
    <property type="project" value="InterPro"/>
</dbReference>
<evidence type="ECO:0000256" key="4">
    <source>
        <dbReference type="ARBA" id="ARBA00023163"/>
    </source>
</evidence>
<dbReference type="InterPro" id="IPR037404">
    <property type="entry name" value="IlvY_PBP2"/>
</dbReference>
<dbReference type="SUPFAM" id="SSF46785">
    <property type="entry name" value="Winged helix' DNA-binding domain"/>
    <property type="match status" value="1"/>
</dbReference>
<dbReference type="STRING" id="1137284.GCA_001418205_00988"/>
<protein>
    <submittedName>
        <fullName evidence="6">DNA-binding transcriptional regulator, LysR family</fullName>
    </submittedName>
</protein>
<dbReference type="Pfam" id="PF00126">
    <property type="entry name" value="HTH_1"/>
    <property type="match status" value="1"/>
</dbReference>
<name>A0A0K6IJ91_9GAMM</name>
<keyword evidence="7" id="KW-1185">Reference proteome</keyword>
<dbReference type="Gene3D" id="1.10.10.10">
    <property type="entry name" value="Winged helix-like DNA-binding domain superfamily/Winged helix DNA-binding domain"/>
    <property type="match status" value="1"/>
</dbReference>
<dbReference type="SUPFAM" id="SSF53850">
    <property type="entry name" value="Periplasmic binding protein-like II"/>
    <property type="match status" value="1"/>
</dbReference>
<keyword evidence="4" id="KW-0804">Transcription</keyword>
<dbReference type="NCBIfam" id="NF008722">
    <property type="entry name" value="PRK11716.1"/>
    <property type="match status" value="1"/>
</dbReference>
<dbReference type="AlphaFoldDB" id="A0A0K6IJ91"/>
<reference evidence="7" key="1">
    <citation type="submission" date="2015-08" db="EMBL/GenBank/DDBJ databases">
        <authorList>
            <person name="Varghese N."/>
        </authorList>
    </citation>
    <scope>NUCLEOTIDE SEQUENCE [LARGE SCALE GENOMIC DNA]</scope>
    <source>
        <strain evidence="7">JCM 18476</strain>
    </source>
</reference>
<comment type="similarity">
    <text evidence="1">Belongs to the LysR transcriptional regulatory family.</text>
</comment>
<evidence type="ECO:0000256" key="3">
    <source>
        <dbReference type="ARBA" id="ARBA00023125"/>
    </source>
</evidence>
<sequence length="268" mass="29866">MSASTLSRHIKQIEEELGQILFIRDNRSVALTQDGLKFQRYARETLAGWDVFKQSLGSSAEQLKGELSLYCSVTASYSFLYSILSKFRGRYPQIEIKIHTGDPVPAIARVQNKHEDISIAARPNSIPSVMEFKRIAISPLVFIAPNDDAVLHKLGMNQLDMIDWQTVPMIVSEEGIGRTRIDQWFRHKGIKPSIYAQVSGNEAIVSMVSLGFGVGVVPQLVLDNSPLADSVKVIDVHPELEPFDVGLFTLKKSLSNPIVKAFWDQVSV</sequence>
<evidence type="ECO:0000313" key="7">
    <source>
        <dbReference type="Proteomes" id="UP000182769"/>
    </source>
</evidence>
<keyword evidence="3 6" id="KW-0238">DNA-binding</keyword>
<dbReference type="Proteomes" id="UP000182769">
    <property type="component" value="Unassembled WGS sequence"/>
</dbReference>
<dbReference type="PANTHER" id="PTHR30126">
    <property type="entry name" value="HTH-TYPE TRANSCRIPTIONAL REGULATOR"/>
    <property type="match status" value="1"/>
</dbReference>
<evidence type="ECO:0000313" key="6">
    <source>
        <dbReference type="EMBL" id="CUB03141.1"/>
    </source>
</evidence>
<dbReference type="InterPro" id="IPR036388">
    <property type="entry name" value="WH-like_DNA-bd_sf"/>
</dbReference>
<dbReference type="InterPro" id="IPR036390">
    <property type="entry name" value="WH_DNA-bd_sf"/>
</dbReference>
<dbReference type="PANTHER" id="PTHR30126:SF81">
    <property type="entry name" value="HTH-TYPE TRANSCRIPTIONAL REGULATOR ILVY"/>
    <property type="match status" value="1"/>
</dbReference>
<dbReference type="Gene3D" id="3.40.190.290">
    <property type="match status" value="1"/>
</dbReference>
<evidence type="ECO:0000256" key="2">
    <source>
        <dbReference type="ARBA" id="ARBA00023015"/>
    </source>
</evidence>
<dbReference type="InterPro" id="IPR005119">
    <property type="entry name" value="LysR_subst-bd"/>
</dbReference>
<dbReference type="CDD" id="cd08430">
    <property type="entry name" value="PBP2_IlvY"/>
    <property type="match status" value="1"/>
</dbReference>
<feature type="domain" description="HTH lysR-type" evidence="5">
    <location>
        <begin position="1"/>
        <end position="32"/>
    </location>
</feature>
<evidence type="ECO:0000256" key="1">
    <source>
        <dbReference type="ARBA" id="ARBA00009437"/>
    </source>
</evidence>
<dbReference type="InterPro" id="IPR000847">
    <property type="entry name" value="LysR_HTH_N"/>
</dbReference>
<organism evidence="6 7">
    <name type="scientific">Marinomonas fungiae</name>
    <dbReference type="NCBI Taxonomy" id="1137284"/>
    <lineage>
        <taxon>Bacteria</taxon>
        <taxon>Pseudomonadati</taxon>
        <taxon>Pseudomonadota</taxon>
        <taxon>Gammaproteobacteria</taxon>
        <taxon>Oceanospirillales</taxon>
        <taxon>Oceanospirillaceae</taxon>
        <taxon>Marinomonas</taxon>
    </lineage>
</organism>
<gene>
    <name evidence="6" type="ORF">Ga0061065_102483</name>
</gene>
<dbReference type="PROSITE" id="PS50931">
    <property type="entry name" value="HTH_LYSR"/>
    <property type="match status" value="1"/>
</dbReference>